<evidence type="ECO:0000313" key="1">
    <source>
        <dbReference type="EMBL" id="XDV07412.1"/>
    </source>
</evidence>
<proteinExistence type="predicted"/>
<gene>
    <name evidence="1" type="ORF">AB3G35_07385</name>
</gene>
<accession>A0AB39X411</accession>
<protein>
    <submittedName>
        <fullName evidence="1">Uncharacterized protein</fullName>
    </submittedName>
</protein>
<dbReference type="AlphaFoldDB" id="A0AB39X411"/>
<organism evidence="1">
    <name type="scientific">Pseudomonas sp. WC2401</name>
    <dbReference type="NCBI Taxonomy" id="3234143"/>
    <lineage>
        <taxon>Bacteria</taxon>
        <taxon>Pseudomonadati</taxon>
        <taxon>Pseudomonadota</taxon>
        <taxon>Gammaproteobacteria</taxon>
        <taxon>Pseudomonadales</taxon>
        <taxon>Pseudomonadaceae</taxon>
        <taxon>Pseudomonas</taxon>
    </lineage>
</organism>
<dbReference type="RefSeq" id="WP_369782437.1">
    <property type="nucleotide sequence ID" value="NZ_CP165623.1"/>
</dbReference>
<dbReference type="EMBL" id="CP165623">
    <property type="protein sequence ID" value="XDV07412.1"/>
    <property type="molecule type" value="Genomic_DNA"/>
</dbReference>
<sequence length="53" mass="5557">MSNAKACLVFARGLESKVLEISAQLVEEGFDVCTASADREVVEAAKLGSINVS</sequence>
<reference evidence="1" key="1">
    <citation type="submission" date="2024-07" db="EMBL/GenBank/DDBJ databases">
        <authorList>
            <person name="Biller S.J."/>
        </authorList>
    </citation>
    <scope>NUCLEOTIDE SEQUENCE</scope>
    <source>
        <strain evidence="1">WC2401</strain>
    </source>
</reference>
<name>A0AB39X411_9PSED</name>